<proteinExistence type="predicted"/>
<dbReference type="RefSeq" id="WP_184382991.1">
    <property type="nucleotide sequence ID" value="NZ_JACIDJ010000002.1"/>
</dbReference>
<accession>A0A840AC95</accession>
<dbReference type="Pfam" id="PF08811">
    <property type="entry name" value="DUF1800"/>
    <property type="match status" value="1"/>
</dbReference>
<sequence>MGGHKSLKLASAHAAWLRARVAEFLFATPGLTAELAARGLKIDRLAAWVFLHAEGLSFKKTVLPVEQSRPDIAFKRVRWQAHQGKIDAHRLVFINETIPACHACVPHPYMNRAFRKHGLEPRSRHVVTEARFGLGLSPREALSAHSAQRSTPQDWTRRMADPLPPGTPNAVEGLDHFLRRRTSVIAARARGGRPGEGRDWLTPGEVAEQVLKARLDAASTTQSGFAERLVWFWNDHFTASAAIVFVAYFLPDREQVVIRPGLRGSFASLLKGAVLHPSMIFYLDQRRSLGPNSELGARARGRLGLNENLAREILELHTLGADGGYTQEDVSEFAMALTGWSMDIGPQSRTGQRLGFFPERQEPGPRRVLGRVYTQTGPDLALAILDDLAHHPATARNVTRRMVRHFVGHGLPGLEARLETTFLRTQGDLGAVTRALVEDVEAWGPPRKVRSPMEFLFATARLLGGLPAAVNPTGALRAMGQPFWSPSSPKGWPLEDEAWAAPDAIKTRLDWAKEVAAQVPPTLDPVALLDATYGSAASPETRRAVARAADRRQGLALLLLSPEFQRR</sequence>
<reference evidence="1 2" key="1">
    <citation type="submission" date="2020-08" db="EMBL/GenBank/DDBJ databases">
        <title>Genomic Encyclopedia of Type Strains, Phase IV (KMG-IV): sequencing the most valuable type-strain genomes for metagenomic binning, comparative biology and taxonomic classification.</title>
        <authorList>
            <person name="Goeker M."/>
        </authorList>
    </citation>
    <scope>NUCLEOTIDE SEQUENCE [LARGE SCALE GENOMIC DNA]</scope>
    <source>
        <strain evidence="1 2">DSM 19979</strain>
    </source>
</reference>
<protein>
    <submittedName>
        <fullName evidence="1">Uncharacterized protein (DUF1800 family)</fullName>
    </submittedName>
</protein>
<keyword evidence="2" id="KW-1185">Reference proteome</keyword>
<organism evidence="1 2">
    <name type="scientific">Roseococcus suduntuyensis</name>
    <dbReference type="NCBI Taxonomy" id="455361"/>
    <lineage>
        <taxon>Bacteria</taxon>
        <taxon>Pseudomonadati</taxon>
        <taxon>Pseudomonadota</taxon>
        <taxon>Alphaproteobacteria</taxon>
        <taxon>Acetobacterales</taxon>
        <taxon>Roseomonadaceae</taxon>
        <taxon>Roseococcus</taxon>
    </lineage>
</organism>
<dbReference type="Proteomes" id="UP000553193">
    <property type="component" value="Unassembled WGS sequence"/>
</dbReference>
<evidence type="ECO:0000313" key="1">
    <source>
        <dbReference type="EMBL" id="MBB3897874.1"/>
    </source>
</evidence>
<dbReference type="AlphaFoldDB" id="A0A840AC95"/>
<dbReference type="EMBL" id="JACIDJ010000002">
    <property type="protein sequence ID" value="MBB3897874.1"/>
    <property type="molecule type" value="Genomic_DNA"/>
</dbReference>
<comment type="caution">
    <text evidence="1">The sequence shown here is derived from an EMBL/GenBank/DDBJ whole genome shotgun (WGS) entry which is preliminary data.</text>
</comment>
<dbReference type="InterPro" id="IPR014917">
    <property type="entry name" value="DUF1800"/>
</dbReference>
<gene>
    <name evidence="1" type="ORF">GGQ83_001311</name>
</gene>
<evidence type="ECO:0000313" key="2">
    <source>
        <dbReference type="Proteomes" id="UP000553193"/>
    </source>
</evidence>
<name>A0A840AC95_9PROT</name>